<organism evidence="3 4">
    <name type="scientific">Riccia sorocarpa</name>
    <dbReference type="NCBI Taxonomy" id="122646"/>
    <lineage>
        <taxon>Eukaryota</taxon>
        <taxon>Viridiplantae</taxon>
        <taxon>Streptophyta</taxon>
        <taxon>Embryophyta</taxon>
        <taxon>Marchantiophyta</taxon>
        <taxon>Marchantiopsida</taxon>
        <taxon>Marchantiidae</taxon>
        <taxon>Marchantiales</taxon>
        <taxon>Ricciaceae</taxon>
        <taxon>Riccia</taxon>
    </lineage>
</organism>
<dbReference type="SUPFAM" id="SSF53098">
    <property type="entry name" value="Ribonuclease H-like"/>
    <property type="match status" value="1"/>
</dbReference>
<dbReference type="InterPro" id="IPR001584">
    <property type="entry name" value="Integrase_cat-core"/>
</dbReference>
<accession>A0ABD3GCC5</accession>
<sequence length="400" mass="46098">MIANCSTPDITMLRWIAYIRSMNPELRHIAGKKNVVADMLSRARYADEEEILASAKEEKLRDSWCQAGEHDVDIGVLPFREELYTGRLREIGLYLSTLERQESWSDVDYAQIWRKAYGYLLKDGYLWKRPKRGDGAVFYSKVRYRDGLVSTFPPSIHFRWVLDLVMMPSGLWGLKYLVLAREDLSNYVEGRVLRSKSTESICRFVLEDIFCRYGSIGSLRADRGDLDSGEARAFFQRYGVKLKLTSAYNPEGIGKSERGHPPIVHALVKACNEDDILTWASIPWEHNLDRDSLLTLRIRQLERREEDLLDAQEKLKAARLKNKARFDKTHRLRPKPIQVGDWVLVYDSSLENQHSTVLASKRVKLFRRREGSKGLEDFLEPSEGDADECSEAEDADAAEE</sequence>
<comment type="caution">
    <text evidence="3">The sequence shown here is derived from an EMBL/GenBank/DDBJ whole genome shotgun (WGS) entry which is preliminary data.</text>
</comment>
<dbReference type="PROSITE" id="PS50994">
    <property type="entry name" value="INTEGRASE"/>
    <property type="match status" value="1"/>
</dbReference>
<keyword evidence="4" id="KW-1185">Reference proteome</keyword>
<feature type="domain" description="Integrase catalytic" evidence="2">
    <location>
        <begin position="149"/>
        <end position="324"/>
    </location>
</feature>
<dbReference type="InterPro" id="IPR036397">
    <property type="entry name" value="RNaseH_sf"/>
</dbReference>
<dbReference type="InterPro" id="IPR012337">
    <property type="entry name" value="RNaseH-like_sf"/>
</dbReference>
<dbReference type="EMBL" id="JBJQOH010000008">
    <property type="protein sequence ID" value="KAL3676832.1"/>
    <property type="molecule type" value="Genomic_DNA"/>
</dbReference>
<dbReference type="PANTHER" id="PTHR37984:SF5">
    <property type="entry name" value="PROTEIN NYNRIN-LIKE"/>
    <property type="match status" value="1"/>
</dbReference>
<protein>
    <recommendedName>
        <fullName evidence="2">Integrase catalytic domain-containing protein</fullName>
    </recommendedName>
</protein>
<evidence type="ECO:0000256" key="1">
    <source>
        <dbReference type="SAM" id="MobiDB-lite"/>
    </source>
</evidence>
<evidence type="ECO:0000313" key="3">
    <source>
        <dbReference type="EMBL" id="KAL3676832.1"/>
    </source>
</evidence>
<reference evidence="3 4" key="1">
    <citation type="submission" date="2024-09" db="EMBL/GenBank/DDBJ databases">
        <title>Chromosome-scale assembly of Riccia sorocarpa.</title>
        <authorList>
            <person name="Paukszto L."/>
        </authorList>
    </citation>
    <scope>NUCLEOTIDE SEQUENCE [LARGE SCALE GENOMIC DNA]</scope>
    <source>
        <strain evidence="3">LP-2024</strain>
        <tissue evidence="3">Aerial parts of the thallus</tissue>
    </source>
</reference>
<dbReference type="Gene3D" id="3.30.420.10">
    <property type="entry name" value="Ribonuclease H-like superfamily/Ribonuclease H"/>
    <property type="match status" value="1"/>
</dbReference>
<proteinExistence type="predicted"/>
<dbReference type="AlphaFoldDB" id="A0ABD3GCC5"/>
<dbReference type="InterPro" id="IPR050951">
    <property type="entry name" value="Retrovirus_Pol_polyprotein"/>
</dbReference>
<evidence type="ECO:0000259" key="2">
    <source>
        <dbReference type="PROSITE" id="PS50994"/>
    </source>
</evidence>
<feature type="region of interest" description="Disordered" evidence="1">
    <location>
        <begin position="376"/>
        <end position="400"/>
    </location>
</feature>
<gene>
    <name evidence="3" type="ORF">R1sor_026780</name>
</gene>
<name>A0ABD3GCC5_9MARC</name>
<evidence type="ECO:0000313" key="4">
    <source>
        <dbReference type="Proteomes" id="UP001633002"/>
    </source>
</evidence>
<feature type="compositionally biased region" description="Acidic residues" evidence="1">
    <location>
        <begin position="377"/>
        <end position="400"/>
    </location>
</feature>
<dbReference type="PANTHER" id="PTHR37984">
    <property type="entry name" value="PROTEIN CBG26694"/>
    <property type="match status" value="1"/>
</dbReference>
<dbReference type="Proteomes" id="UP001633002">
    <property type="component" value="Unassembled WGS sequence"/>
</dbReference>